<feature type="signal peptide" evidence="1">
    <location>
        <begin position="1"/>
        <end position="28"/>
    </location>
</feature>
<evidence type="ECO:0000256" key="1">
    <source>
        <dbReference type="SAM" id="SignalP"/>
    </source>
</evidence>
<evidence type="ECO:0000313" key="3">
    <source>
        <dbReference type="Proteomes" id="UP000295087"/>
    </source>
</evidence>
<reference evidence="2 3" key="1">
    <citation type="submission" date="2019-03" db="EMBL/GenBank/DDBJ databases">
        <title>Genomic Encyclopedia of Type Strains, Phase IV (KMG-IV): sequencing the most valuable type-strain genomes for metagenomic binning, comparative biology and taxonomic classification.</title>
        <authorList>
            <person name="Goeker M."/>
        </authorList>
    </citation>
    <scope>NUCLEOTIDE SEQUENCE [LARGE SCALE GENOMIC DNA]</scope>
    <source>
        <strain evidence="2 3">DSM 44496</strain>
    </source>
</reference>
<comment type="caution">
    <text evidence="2">The sequence shown here is derived from an EMBL/GenBank/DDBJ whole genome shotgun (WGS) entry which is preliminary data.</text>
</comment>
<evidence type="ECO:0000313" key="2">
    <source>
        <dbReference type="EMBL" id="TDP41877.1"/>
    </source>
</evidence>
<feature type="chain" id="PRO_5020908527" evidence="1">
    <location>
        <begin position="29"/>
        <end position="111"/>
    </location>
</feature>
<sequence>MIRGLVVAALGAGAVVPVLMVGAPSAAADPCPDGTARVFLGNSTNSCQGAGTVSYTEAPVSKVCSMTGSDVVVDIEGNSKKTHRHVELTNGQCAQFDIRTQMANTVTVTPS</sequence>
<accession>A0A4R6PUD5</accession>
<name>A0A4R6PUD5_NOCIG</name>
<dbReference type="EMBL" id="SNXK01000001">
    <property type="protein sequence ID" value="TDP41877.1"/>
    <property type="molecule type" value="Genomic_DNA"/>
</dbReference>
<gene>
    <name evidence="2" type="ORF">DFR75_101982</name>
</gene>
<keyword evidence="3" id="KW-1185">Reference proteome</keyword>
<proteinExistence type="predicted"/>
<protein>
    <submittedName>
        <fullName evidence="2">Uncharacterized protein</fullName>
    </submittedName>
</protein>
<dbReference type="AlphaFoldDB" id="A0A4R6PUD5"/>
<keyword evidence="1" id="KW-0732">Signal</keyword>
<dbReference type="Proteomes" id="UP000295087">
    <property type="component" value="Unassembled WGS sequence"/>
</dbReference>
<organism evidence="2 3">
    <name type="scientific">Nocardia ignorata</name>
    <dbReference type="NCBI Taxonomy" id="145285"/>
    <lineage>
        <taxon>Bacteria</taxon>
        <taxon>Bacillati</taxon>
        <taxon>Actinomycetota</taxon>
        <taxon>Actinomycetes</taxon>
        <taxon>Mycobacteriales</taxon>
        <taxon>Nocardiaceae</taxon>
        <taxon>Nocardia</taxon>
    </lineage>
</organism>